<dbReference type="Proteomes" id="UP000092993">
    <property type="component" value="Unassembled WGS sequence"/>
</dbReference>
<dbReference type="OrthoDB" id="28335at2759"/>
<evidence type="ECO:0000313" key="1">
    <source>
        <dbReference type="EMBL" id="OBZ73382.1"/>
    </source>
</evidence>
<sequence length="115" mass="12601">MSSHSVLSYSCGNVVRSNHMLYDAYSTPAVTCIFLVGKGHDHRLELTHAKSWNLDFTIAGAVSSWSVSAHPMYLVSDRGAITRRLGDCIPRISMLVAVYARLIALVTNAPLHVET</sequence>
<dbReference type="AlphaFoldDB" id="A0A1C7M971"/>
<evidence type="ECO:0000313" key="2">
    <source>
        <dbReference type="Proteomes" id="UP000092993"/>
    </source>
</evidence>
<gene>
    <name evidence="1" type="ORF">A0H81_07136</name>
</gene>
<protein>
    <submittedName>
        <fullName evidence="1">Uncharacterized protein</fullName>
    </submittedName>
</protein>
<proteinExistence type="predicted"/>
<accession>A0A1C7M971</accession>
<comment type="caution">
    <text evidence="1">The sequence shown here is derived from an EMBL/GenBank/DDBJ whole genome shotgun (WGS) entry which is preliminary data.</text>
</comment>
<name>A0A1C7M971_GRIFR</name>
<reference evidence="1 2" key="1">
    <citation type="submission" date="2016-03" db="EMBL/GenBank/DDBJ databases">
        <title>Whole genome sequencing of Grifola frondosa 9006-11.</title>
        <authorList>
            <person name="Min B."/>
            <person name="Park H."/>
            <person name="Kim J.-G."/>
            <person name="Cho H."/>
            <person name="Oh Y.-L."/>
            <person name="Kong W.-S."/>
            <person name="Choi I.-G."/>
        </authorList>
    </citation>
    <scope>NUCLEOTIDE SEQUENCE [LARGE SCALE GENOMIC DNA]</scope>
    <source>
        <strain evidence="1 2">9006-11</strain>
    </source>
</reference>
<organism evidence="1 2">
    <name type="scientific">Grifola frondosa</name>
    <name type="common">Maitake</name>
    <name type="synonym">Polyporus frondosus</name>
    <dbReference type="NCBI Taxonomy" id="5627"/>
    <lineage>
        <taxon>Eukaryota</taxon>
        <taxon>Fungi</taxon>
        <taxon>Dikarya</taxon>
        <taxon>Basidiomycota</taxon>
        <taxon>Agaricomycotina</taxon>
        <taxon>Agaricomycetes</taxon>
        <taxon>Polyporales</taxon>
        <taxon>Grifolaceae</taxon>
        <taxon>Grifola</taxon>
    </lineage>
</organism>
<keyword evidence="2" id="KW-1185">Reference proteome</keyword>
<dbReference type="EMBL" id="LUGG01000007">
    <property type="protein sequence ID" value="OBZ73382.1"/>
    <property type="molecule type" value="Genomic_DNA"/>
</dbReference>